<sequence>MLGVLAKLIGRSAWSSCSSDNDDSHALCSDQTDNGDDDDTDRINREKTSTQRQQEQPVGGCRGQRRVRVS</sequence>
<organism evidence="2">
    <name type="scientific">Trichuris suis</name>
    <name type="common">pig whipworm</name>
    <dbReference type="NCBI Taxonomy" id="68888"/>
    <lineage>
        <taxon>Eukaryota</taxon>
        <taxon>Metazoa</taxon>
        <taxon>Ecdysozoa</taxon>
        <taxon>Nematoda</taxon>
        <taxon>Enoplea</taxon>
        <taxon>Dorylaimia</taxon>
        <taxon>Trichinellida</taxon>
        <taxon>Trichuridae</taxon>
        <taxon>Trichuris</taxon>
    </lineage>
</organism>
<dbReference type="EMBL" id="KL367498">
    <property type="protein sequence ID" value="KFD69118.1"/>
    <property type="molecule type" value="Genomic_DNA"/>
</dbReference>
<dbReference type="Proteomes" id="UP000030758">
    <property type="component" value="Unassembled WGS sequence"/>
</dbReference>
<proteinExistence type="predicted"/>
<gene>
    <name evidence="2" type="ORF">M514_02998</name>
</gene>
<evidence type="ECO:0000256" key="1">
    <source>
        <dbReference type="SAM" id="MobiDB-lite"/>
    </source>
</evidence>
<evidence type="ECO:0000313" key="2">
    <source>
        <dbReference type="EMBL" id="KFD69118.1"/>
    </source>
</evidence>
<name>A0A085NI22_9BILA</name>
<protein>
    <submittedName>
        <fullName evidence="2">Uncharacterized protein</fullName>
    </submittedName>
</protein>
<accession>A0A085NI22</accession>
<feature type="region of interest" description="Disordered" evidence="1">
    <location>
        <begin position="14"/>
        <end position="70"/>
    </location>
</feature>
<dbReference type="AlphaFoldDB" id="A0A085NI22"/>
<reference evidence="2" key="1">
    <citation type="journal article" date="2014" name="Nat. Genet.">
        <title>Genome and transcriptome of the porcine whipworm Trichuris suis.</title>
        <authorList>
            <person name="Jex A.R."/>
            <person name="Nejsum P."/>
            <person name="Schwarz E.M."/>
            <person name="Hu L."/>
            <person name="Young N.D."/>
            <person name="Hall R.S."/>
            <person name="Korhonen P.K."/>
            <person name="Liao S."/>
            <person name="Thamsborg S."/>
            <person name="Xia J."/>
            <person name="Xu P."/>
            <person name="Wang S."/>
            <person name="Scheerlinck J.P."/>
            <person name="Hofmann A."/>
            <person name="Sternberg P.W."/>
            <person name="Wang J."/>
            <person name="Gasser R.B."/>
        </authorList>
    </citation>
    <scope>NUCLEOTIDE SEQUENCE [LARGE SCALE GENOMIC DNA]</scope>
    <source>
        <strain evidence="2">DCEP-RM93F</strain>
    </source>
</reference>